<sequence length="314" mass="37065">MITLEMILLTKIMIERARRNEIKNVVINALVHANVPYLPVDVKKICKSYEFIRLIPFSVQMKHRGMSYEEILAQCQTKDACADYYALKDKYIIYYNDIDKVAFINSNRYRWSIAHELGHILLNHHKISDKMRIFRFNLSNEEYNHFEAEADYFAQLLLVPHAALLGFKISTSNQLQIMCKISSPASRRRYYEFIEWKSHLNAKDQYDKRVFSYYSYYIFKRKCKNCDAGIVQRYGKYCPICGFKNTLEWGDGDKMKYPLLETHENGKLTKCPICGEKSAFYNNNLLNSWDYNNAESPDAFMNIPDDIDEELPFN</sequence>
<name>A0AC61R1A7_9FIRM</name>
<reference evidence="1" key="1">
    <citation type="submission" date="2019-04" db="EMBL/GenBank/DDBJ databases">
        <title>Microbes associate with the intestines of laboratory mice.</title>
        <authorList>
            <person name="Navarre W."/>
            <person name="Wong E."/>
            <person name="Huang K."/>
            <person name="Tropini C."/>
            <person name="Ng K."/>
            <person name="Yu B."/>
        </authorList>
    </citation>
    <scope>NUCLEOTIDE SEQUENCE</scope>
    <source>
        <strain evidence="1">NM72_1-8</strain>
    </source>
</reference>
<protein>
    <submittedName>
        <fullName evidence="1">ImmA/IrrE family metallo-endopeptidase</fullName>
    </submittedName>
</protein>
<accession>A0AC61R1A7</accession>
<dbReference type="EMBL" id="SRZB01000014">
    <property type="protein sequence ID" value="TGX98758.1"/>
    <property type="molecule type" value="Genomic_DNA"/>
</dbReference>
<evidence type="ECO:0000313" key="2">
    <source>
        <dbReference type="Proteomes" id="UP000307720"/>
    </source>
</evidence>
<comment type="caution">
    <text evidence="1">The sequence shown here is derived from an EMBL/GenBank/DDBJ whole genome shotgun (WGS) entry which is preliminary data.</text>
</comment>
<keyword evidence="2" id="KW-1185">Reference proteome</keyword>
<gene>
    <name evidence="1" type="ORF">E5357_08040</name>
</gene>
<evidence type="ECO:0000313" key="1">
    <source>
        <dbReference type="EMBL" id="TGX98758.1"/>
    </source>
</evidence>
<dbReference type="Proteomes" id="UP000307720">
    <property type="component" value="Unassembled WGS sequence"/>
</dbReference>
<organism evidence="1 2">
    <name type="scientific">Hominisplanchenecus murintestinalis</name>
    <dbReference type="NCBI Taxonomy" id="2941517"/>
    <lineage>
        <taxon>Bacteria</taxon>
        <taxon>Bacillati</taxon>
        <taxon>Bacillota</taxon>
        <taxon>Clostridia</taxon>
        <taxon>Lachnospirales</taxon>
        <taxon>Lachnospiraceae</taxon>
        <taxon>Hominisplanchenecus</taxon>
    </lineage>
</organism>
<proteinExistence type="predicted"/>